<name>A0ABS5UXR0_9BIFI</name>
<dbReference type="Proteomes" id="UP000711736">
    <property type="component" value="Unassembled WGS sequence"/>
</dbReference>
<proteinExistence type="predicted"/>
<keyword evidence="2" id="KW-0472">Membrane</keyword>
<accession>A0ABS5UXR0</accession>
<evidence type="ECO:0000256" key="2">
    <source>
        <dbReference type="SAM" id="Phobius"/>
    </source>
</evidence>
<feature type="compositionally biased region" description="Low complexity" evidence="1">
    <location>
        <begin position="291"/>
        <end position="309"/>
    </location>
</feature>
<keyword evidence="2" id="KW-1133">Transmembrane helix</keyword>
<evidence type="ECO:0000313" key="4">
    <source>
        <dbReference type="Proteomes" id="UP000711736"/>
    </source>
</evidence>
<evidence type="ECO:0008006" key="5">
    <source>
        <dbReference type="Google" id="ProtNLM"/>
    </source>
</evidence>
<feature type="transmembrane region" description="Helical" evidence="2">
    <location>
        <begin position="132"/>
        <end position="158"/>
    </location>
</feature>
<evidence type="ECO:0000313" key="3">
    <source>
        <dbReference type="EMBL" id="MBT1175911.1"/>
    </source>
</evidence>
<keyword evidence="4" id="KW-1185">Reference proteome</keyword>
<keyword evidence="2" id="KW-0812">Transmembrane</keyword>
<gene>
    <name evidence="3" type="ORF">JS530_10465</name>
</gene>
<feature type="transmembrane region" description="Helical" evidence="2">
    <location>
        <begin position="101"/>
        <end position="120"/>
    </location>
</feature>
<protein>
    <recommendedName>
        <fullName evidence="5">Permease</fullName>
    </recommendedName>
</protein>
<feature type="region of interest" description="Disordered" evidence="1">
    <location>
        <begin position="1"/>
        <end position="43"/>
    </location>
</feature>
<dbReference type="EMBL" id="JAFEJU010000012">
    <property type="protein sequence ID" value="MBT1175911.1"/>
    <property type="molecule type" value="Genomic_DNA"/>
</dbReference>
<organism evidence="3 4">
    <name type="scientific">Bifidobacterium colobi</name>
    <dbReference type="NCBI Taxonomy" id="2809026"/>
    <lineage>
        <taxon>Bacteria</taxon>
        <taxon>Bacillati</taxon>
        <taxon>Actinomycetota</taxon>
        <taxon>Actinomycetes</taxon>
        <taxon>Bifidobacteriales</taxon>
        <taxon>Bifidobacteriaceae</taxon>
        <taxon>Bifidobacterium</taxon>
    </lineage>
</organism>
<feature type="compositionally biased region" description="Acidic residues" evidence="1">
    <location>
        <begin position="1"/>
        <end position="17"/>
    </location>
</feature>
<feature type="compositionally biased region" description="Gly residues" evidence="1">
    <location>
        <begin position="27"/>
        <end position="36"/>
    </location>
</feature>
<reference evidence="3 4" key="1">
    <citation type="journal article" date="2021" name="Environ. Microbiol.">
        <title>Genetic insights into the dark matter of the mammalian gut microbiota through targeted genome reconstruction.</title>
        <authorList>
            <person name="Lugli G.A."/>
            <person name="Alessandri G."/>
            <person name="Milani C."/>
            <person name="Viappiani A."/>
            <person name="Fontana F."/>
            <person name="Tarracchini C."/>
            <person name="Mancabelli L."/>
            <person name="Argentini C."/>
            <person name="Ruiz L."/>
            <person name="Margolles A."/>
            <person name="van Sinderen D."/>
            <person name="Turroni F."/>
            <person name="Ventura M."/>
        </authorList>
    </citation>
    <scope>NUCLEOTIDE SEQUENCE [LARGE SCALE GENOMIC DNA]</scope>
    <source>
        <strain evidence="3 4">LC6</strain>
    </source>
</reference>
<comment type="caution">
    <text evidence="3">The sequence shown here is derived from an EMBL/GenBank/DDBJ whole genome shotgun (WGS) entry which is preliminary data.</text>
</comment>
<dbReference type="RefSeq" id="WP_214377092.1">
    <property type="nucleotide sequence ID" value="NZ_JAFEJU010000012.1"/>
</dbReference>
<feature type="transmembrane region" description="Helical" evidence="2">
    <location>
        <begin position="62"/>
        <end position="81"/>
    </location>
</feature>
<evidence type="ECO:0000256" key="1">
    <source>
        <dbReference type="SAM" id="MobiDB-lite"/>
    </source>
</evidence>
<feature type="region of interest" description="Disordered" evidence="1">
    <location>
        <begin position="283"/>
        <end position="309"/>
    </location>
</feature>
<sequence>MSNNNEDYDFFEGEEYSEPIPDRRGAGARGGRGSGYAGSAAGVHSTGRRATKLKIDSPASKVLRRLALATGLLAVVAGASSATHEIAPYAIPFLTKVPGRYIAATAAVLIGITLMFVIGARATMPRNSTHGGVGGGGIVTIVLASACLVVGVAVGVLFPKGLILPDTDKAPVDSAVQMEQGIEQVAGKCEGGWIGLDTGGIPGVSTVQMCAKPRVAFVSFESETMASVGMAPIQSKISELLDQYSDNANAQGDWKLLTGKRWMVFGESNNISALQQQWGGDIVAIPGTGEGSDSSSADASTDGSTTTAG</sequence>